<accession>H2E9N6</accession>
<proteinExistence type="predicted"/>
<protein>
    <submittedName>
        <fullName evidence="1">Uncharacterized protein</fullName>
    </submittedName>
</protein>
<dbReference type="EMBL" id="JN885990">
    <property type="protein sequence ID" value="AEX61109.1"/>
    <property type="molecule type" value="Genomic_DNA"/>
</dbReference>
<reference evidence="1" key="1">
    <citation type="submission" date="2011-10" db="EMBL/GenBank/DDBJ databases">
        <title>Provirophages and transpovirons: unique mobilome of giant viruses.</title>
        <authorList>
            <person name="Desnues C."/>
            <person name="LaScola B."/>
            <person name="Yutin N."/>
            <person name="Fournous G."/>
            <person name="Koonin E."/>
            <person name="Raoult D."/>
        </authorList>
    </citation>
    <scope>NUCLEOTIDE SEQUENCE</scope>
    <source>
        <strain evidence="1">Mv13-c7</strain>
    </source>
</reference>
<gene>
    <name evidence="1" type="ORF">c7_R43</name>
</gene>
<sequence>MRKQIIHKKTHANDDVKSKNNELVKNNIIGLTTFFVLEPPFACLWSEYIIRVFYYL</sequence>
<organism evidence="1">
    <name type="scientific">Megavirus courdo7</name>
    <dbReference type="NCBI Taxonomy" id="1128135"/>
    <lineage>
        <taxon>Viruses</taxon>
        <taxon>Varidnaviria</taxon>
        <taxon>Bamfordvirae</taxon>
        <taxon>Nucleocytoviricota</taxon>
        <taxon>Megaviricetes</taxon>
        <taxon>Imitervirales</taxon>
        <taxon>Mimiviridae</taxon>
        <taxon>Megamimivirinae</taxon>
        <taxon>Megavirus</taxon>
    </lineage>
</organism>
<name>H2E9N6_9VIRU</name>
<evidence type="ECO:0000313" key="1">
    <source>
        <dbReference type="EMBL" id="AEX61109.1"/>
    </source>
</evidence>